<dbReference type="GO" id="GO:0010506">
    <property type="term" value="P:regulation of autophagy"/>
    <property type="evidence" value="ECO:0007669"/>
    <property type="project" value="InterPro"/>
</dbReference>
<proteinExistence type="predicted"/>
<keyword evidence="3 6" id="KW-0418">Kinase</keyword>
<dbReference type="PANTHER" id="PTHR24348:SF22">
    <property type="entry name" value="NON-SPECIFIC SERINE_THREONINE PROTEIN KINASE"/>
    <property type="match status" value="1"/>
</dbReference>
<keyword evidence="7" id="KW-1185">Reference proteome</keyword>
<name>A0A0V0QLP5_PSEPJ</name>
<accession>A0A0V0QLP5</accession>
<reference evidence="6 7" key="1">
    <citation type="journal article" date="2015" name="Sci. Rep.">
        <title>Genome of the facultative scuticociliatosis pathogen Pseudocohnilembus persalinus provides insight into its virulence through horizontal gene transfer.</title>
        <authorList>
            <person name="Xiong J."/>
            <person name="Wang G."/>
            <person name="Cheng J."/>
            <person name="Tian M."/>
            <person name="Pan X."/>
            <person name="Warren A."/>
            <person name="Jiang C."/>
            <person name="Yuan D."/>
            <person name="Miao W."/>
        </authorList>
    </citation>
    <scope>NUCLEOTIDE SEQUENCE [LARGE SCALE GENOMIC DNA]</scope>
    <source>
        <strain evidence="6">36N120E</strain>
    </source>
</reference>
<dbReference type="PROSITE" id="PS50011">
    <property type="entry name" value="PROTEIN_KINASE_DOM"/>
    <property type="match status" value="1"/>
</dbReference>
<evidence type="ECO:0000313" key="7">
    <source>
        <dbReference type="Proteomes" id="UP000054937"/>
    </source>
</evidence>
<dbReference type="PANTHER" id="PTHR24348">
    <property type="entry name" value="SERINE/THREONINE-PROTEIN KINASE UNC-51-RELATED"/>
    <property type="match status" value="1"/>
</dbReference>
<dbReference type="OMA" id="QICKICI"/>
<protein>
    <submittedName>
        <fullName evidence="6">Protein kinase-like domain</fullName>
    </submittedName>
</protein>
<evidence type="ECO:0000256" key="3">
    <source>
        <dbReference type="ARBA" id="ARBA00022777"/>
    </source>
</evidence>
<organism evidence="6 7">
    <name type="scientific">Pseudocohnilembus persalinus</name>
    <name type="common">Ciliate</name>
    <dbReference type="NCBI Taxonomy" id="266149"/>
    <lineage>
        <taxon>Eukaryota</taxon>
        <taxon>Sar</taxon>
        <taxon>Alveolata</taxon>
        <taxon>Ciliophora</taxon>
        <taxon>Intramacronucleata</taxon>
        <taxon>Oligohymenophorea</taxon>
        <taxon>Scuticociliatia</taxon>
        <taxon>Philasterida</taxon>
        <taxon>Pseudocohnilembidae</taxon>
        <taxon>Pseudocohnilembus</taxon>
    </lineage>
</organism>
<comment type="caution">
    <text evidence="6">The sequence shown here is derived from an EMBL/GenBank/DDBJ whole genome shotgun (WGS) entry which is preliminary data.</text>
</comment>
<evidence type="ECO:0000313" key="6">
    <source>
        <dbReference type="EMBL" id="KRX03079.1"/>
    </source>
</evidence>
<dbReference type="Gene3D" id="1.10.510.10">
    <property type="entry name" value="Transferase(Phosphotransferase) domain 1"/>
    <property type="match status" value="1"/>
</dbReference>
<dbReference type="SUPFAM" id="SSF56112">
    <property type="entry name" value="Protein kinase-like (PK-like)"/>
    <property type="match status" value="1"/>
</dbReference>
<dbReference type="InterPro" id="IPR011009">
    <property type="entry name" value="Kinase-like_dom_sf"/>
</dbReference>
<dbReference type="GO" id="GO:0016020">
    <property type="term" value="C:membrane"/>
    <property type="evidence" value="ECO:0007669"/>
    <property type="project" value="TreeGrafter"/>
</dbReference>
<evidence type="ECO:0000256" key="4">
    <source>
        <dbReference type="ARBA" id="ARBA00022840"/>
    </source>
</evidence>
<dbReference type="InterPro" id="IPR008271">
    <property type="entry name" value="Ser/Thr_kinase_AS"/>
</dbReference>
<dbReference type="OrthoDB" id="341578at2759"/>
<keyword evidence="4" id="KW-0067">ATP-binding</keyword>
<dbReference type="GO" id="GO:0005776">
    <property type="term" value="C:autophagosome"/>
    <property type="evidence" value="ECO:0007669"/>
    <property type="project" value="TreeGrafter"/>
</dbReference>
<sequence length="407" mass="47631">MKIFNIEMLKMQGLYEYAIKEVKNQSLLNHKNIVKLIECMRDDQNIYLIMEFCEQGNLINYIDQFQPNYEQCIKIAVDILNGLIELHRNNILHRDLKPNNILVKNGVFKISDFGVSTISKMAQTKCGTQKYMAPEVLKGKTYGFKSDLWSFGVIFYYLLFQEYPFGKEAVQTMSNVHLSNIYLNLENSLKIQPVSQINNDNETVNYNYNNSNYVITSRSNNYFDDVQYGNTLLSPNKNNKKQQKQQNFPGSVLSINCVRKKSLADDNSYMSDVPFEFEQSFTNLDSFEKTPQLLFKKPSHQFIDQSKNKNEDIQKLQLFTDEQNGQEKDFLHKQKQQEEQFVGPQMIYNQQQIQQSKQLQLNGKNTQCQIQYDSQNQEKIHKKKKQFGVPILPPCKGKNNQIPEDIY</sequence>
<evidence type="ECO:0000259" key="5">
    <source>
        <dbReference type="PROSITE" id="PS50011"/>
    </source>
</evidence>
<dbReference type="SMART" id="SM00220">
    <property type="entry name" value="S_TKc"/>
    <property type="match status" value="1"/>
</dbReference>
<dbReference type="Proteomes" id="UP000054937">
    <property type="component" value="Unassembled WGS sequence"/>
</dbReference>
<dbReference type="Pfam" id="PF00069">
    <property type="entry name" value="Pkinase"/>
    <property type="match status" value="1"/>
</dbReference>
<keyword evidence="1" id="KW-0808">Transferase</keyword>
<gene>
    <name evidence="6" type="ORF">PPERSA_10160</name>
</gene>
<evidence type="ECO:0000256" key="1">
    <source>
        <dbReference type="ARBA" id="ARBA00022679"/>
    </source>
</evidence>
<dbReference type="AlphaFoldDB" id="A0A0V0QLP5"/>
<dbReference type="EMBL" id="LDAU01000144">
    <property type="protein sequence ID" value="KRX03079.1"/>
    <property type="molecule type" value="Genomic_DNA"/>
</dbReference>
<dbReference type="PROSITE" id="PS00108">
    <property type="entry name" value="PROTEIN_KINASE_ST"/>
    <property type="match status" value="1"/>
</dbReference>
<dbReference type="GO" id="GO:0005524">
    <property type="term" value="F:ATP binding"/>
    <property type="evidence" value="ECO:0007669"/>
    <property type="project" value="UniProtKB-KW"/>
</dbReference>
<dbReference type="GO" id="GO:0000407">
    <property type="term" value="C:phagophore assembly site"/>
    <property type="evidence" value="ECO:0007669"/>
    <property type="project" value="TreeGrafter"/>
</dbReference>
<dbReference type="InParanoid" id="A0A0V0QLP5"/>
<dbReference type="GO" id="GO:0005829">
    <property type="term" value="C:cytosol"/>
    <property type="evidence" value="ECO:0007669"/>
    <property type="project" value="TreeGrafter"/>
</dbReference>
<dbReference type="GO" id="GO:0000045">
    <property type="term" value="P:autophagosome assembly"/>
    <property type="evidence" value="ECO:0007669"/>
    <property type="project" value="TreeGrafter"/>
</dbReference>
<dbReference type="InterPro" id="IPR045269">
    <property type="entry name" value="Atg1-like"/>
</dbReference>
<dbReference type="InterPro" id="IPR000719">
    <property type="entry name" value="Prot_kinase_dom"/>
</dbReference>
<dbReference type="GO" id="GO:0004674">
    <property type="term" value="F:protein serine/threonine kinase activity"/>
    <property type="evidence" value="ECO:0007669"/>
    <property type="project" value="InterPro"/>
</dbReference>
<feature type="domain" description="Protein kinase" evidence="5">
    <location>
        <begin position="1"/>
        <end position="270"/>
    </location>
</feature>
<evidence type="ECO:0000256" key="2">
    <source>
        <dbReference type="ARBA" id="ARBA00022741"/>
    </source>
</evidence>
<keyword evidence="2" id="KW-0547">Nucleotide-binding</keyword>